<comment type="similarity">
    <text evidence="2">Belongs to the CDP-alcohol phosphatidyltransferase class-I family.</text>
</comment>
<dbReference type="Pfam" id="PF01066">
    <property type="entry name" value="CDP-OH_P_transf"/>
    <property type="match status" value="1"/>
</dbReference>
<accession>A0A1W2F6M5</accession>
<evidence type="ECO:0000256" key="1">
    <source>
        <dbReference type="ARBA" id="ARBA00022679"/>
    </source>
</evidence>
<keyword evidence="5" id="KW-1185">Reference proteome</keyword>
<feature type="transmembrane region" description="Helical" evidence="3">
    <location>
        <begin position="123"/>
        <end position="141"/>
    </location>
</feature>
<organism evidence="4 5">
    <name type="scientific">Kibdelosporangium aridum</name>
    <dbReference type="NCBI Taxonomy" id="2030"/>
    <lineage>
        <taxon>Bacteria</taxon>
        <taxon>Bacillati</taxon>
        <taxon>Actinomycetota</taxon>
        <taxon>Actinomycetes</taxon>
        <taxon>Pseudonocardiales</taxon>
        <taxon>Pseudonocardiaceae</taxon>
        <taxon>Kibdelosporangium</taxon>
    </lineage>
</organism>
<proteinExistence type="inferred from homology"/>
<gene>
    <name evidence="4" type="ORF">SAMN05661093_05582</name>
</gene>
<sequence>MAVEPLVAVVGQLLLLTALAMVTPLGVEGWVAGAAYAVVMGGMLMTALFRTGAKTVGAANRVTLARAALVGSVTAFVVDSFWRPAPLVLLTVIAAVALIGDAIDGQLARRMGCATPLGARFDMEVDAFLILVLSVLVAQFLGPWVVLLGAMRYVFVAASWVFPWLNAPLPHSMARKTVAAAQGIALVAAASGALPHTVSLMIIIAALATLAWSFGRDTIWLYRSRA</sequence>
<evidence type="ECO:0000256" key="3">
    <source>
        <dbReference type="SAM" id="Phobius"/>
    </source>
</evidence>
<dbReference type="AlphaFoldDB" id="A0A1W2F6M5"/>
<dbReference type="InterPro" id="IPR000462">
    <property type="entry name" value="CDP-OH_P_trans"/>
</dbReference>
<dbReference type="GO" id="GO:0008654">
    <property type="term" value="P:phospholipid biosynthetic process"/>
    <property type="evidence" value="ECO:0007669"/>
    <property type="project" value="InterPro"/>
</dbReference>
<dbReference type="Proteomes" id="UP000192674">
    <property type="component" value="Unassembled WGS sequence"/>
</dbReference>
<evidence type="ECO:0000256" key="2">
    <source>
        <dbReference type="RuleBase" id="RU003750"/>
    </source>
</evidence>
<feature type="transmembrane region" description="Helical" evidence="3">
    <location>
        <begin position="84"/>
        <end position="103"/>
    </location>
</feature>
<keyword evidence="3" id="KW-0812">Transmembrane</keyword>
<dbReference type="RefSeq" id="WP_033387847.1">
    <property type="nucleotide sequence ID" value="NZ_FWXV01000005.1"/>
</dbReference>
<dbReference type="Gene3D" id="1.20.120.1760">
    <property type="match status" value="1"/>
</dbReference>
<dbReference type="PROSITE" id="PS00379">
    <property type="entry name" value="CDP_ALCOHOL_P_TRANSF"/>
    <property type="match status" value="1"/>
</dbReference>
<dbReference type="GO" id="GO:0016020">
    <property type="term" value="C:membrane"/>
    <property type="evidence" value="ECO:0007669"/>
    <property type="project" value="InterPro"/>
</dbReference>
<name>A0A1W2F6M5_KIBAR</name>
<evidence type="ECO:0000313" key="5">
    <source>
        <dbReference type="Proteomes" id="UP000192674"/>
    </source>
</evidence>
<feature type="transmembrane region" description="Helical" evidence="3">
    <location>
        <begin position="30"/>
        <end position="49"/>
    </location>
</feature>
<protein>
    <submittedName>
        <fullName evidence="4">CDP-alcohol phosphatidyltransferase</fullName>
    </submittedName>
</protein>
<dbReference type="EMBL" id="FWXV01000005">
    <property type="protein sequence ID" value="SMD17590.1"/>
    <property type="molecule type" value="Genomic_DNA"/>
</dbReference>
<keyword evidence="1 2" id="KW-0808">Transferase</keyword>
<feature type="transmembrane region" description="Helical" evidence="3">
    <location>
        <begin position="61"/>
        <end position="78"/>
    </location>
</feature>
<reference evidence="4 5" key="1">
    <citation type="submission" date="2017-04" db="EMBL/GenBank/DDBJ databases">
        <authorList>
            <person name="Afonso C.L."/>
            <person name="Miller P.J."/>
            <person name="Scott M.A."/>
            <person name="Spackman E."/>
            <person name="Goraichik I."/>
            <person name="Dimitrov K.M."/>
            <person name="Suarez D.L."/>
            <person name="Swayne D.E."/>
        </authorList>
    </citation>
    <scope>NUCLEOTIDE SEQUENCE [LARGE SCALE GENOMIC DNA]</scope>
    <source>
        <strain evidence="4 5">DSM 43828</strain>
    </source>
</reference>
<dbReference type="InterPro" id="IPR043130">
    <property type="entry name" value="CDP-OH_PTrfase_TM_dom"/>
</dbReference>
<dbReference type="GO" id="GO:0016780">
    <property type="term" value="F:phosphotransferase activity, for other substituted phosphate groups"/>
    <property type="evidence" value="ECO:0007669"/>
    <property type="project" value="InterPro"/>
</dbReference>
<evidence type="ECO:0000313" key="4">
    <source>
        <dbReference type="EMBL" id="SMD17590.1"/>
    </source>
</evidence>
<keyword evidence="3" id="KW-1133">Transmembrane helix</keyword>
<dbReference type="InterPro" id="IPR048254">
    <property type="entry name" value="CDP_ALCOHOL_P_TRANSF_CS"/>
</dbReference>
<feature type="transmembrane region" description="Helical" evidence="3">
    <location>
        <begin position="200"/>
        <end position="222"/>
    </location>
</feature>
<keyword evidence="3" id="KW-0472">Membrane</keyword>